<dbReference type="InterPro" id="IPR000719">
    <property type="entry name" value="Prot_kinase_dom"/>
</dbReference>
<dbReference type="Pfam" id="PF08263">
    <property type="entry name" value="LRRNT_2"/>
    <property type="match status" value="1"/>
</dbReference>
<dbReference type="GO" id="GO:0005524">
    <property type="term" value="F:ATP binding"/>
    <property type="evidence" value="ECO:0007669"/>
    <property type="project" value="UniProtKB-KW"/>
</dbReference>
<evidence type="ECO:0000256" key="3">
    <source>
        <dbReference type="ARBA" id="ARBA00012513"/>
    </source>
</evidence>
<dbReference type="InterPro" id="IPR013210">
    <property type="entry name" value="LRR_N_plant-typ"/>
</dbReference>
<accession>A0AA39RNN4</accession>
<dbReference type="PANTHER" id="PTHR48053:SF139">
    <property type="entry name" value="LRR RECEPTOR-LIKE KINASE FAMILY PROTEIN"/>
    <property type="match status" value="1"/>
</dbReference>
<keyword evidence="24" id="KW-1185">Reference proteome</keyword>
<dbReference type="FunFam" id="3.30.200.20:FF:000309">
    <property type="entry name" value="Leucine-rich repeat receptor protein kinase MSP1"/>
    <property type="match status" value="1"/>
</dbReference>
<dbReference type="SUPFAM" id="SSF56112">
    <property type="entry name" value="Protein kinase-like (PK-like)"/>
    <property type="match status" value="1"/>
</dbReference>
<evidence type="ECO:0000256" key="6">
    <source>
        <dbReference type="ARBA" id="ARBA00022553"/>
    </source>
</evidence>
<evidence type="ECO:0000313" key="23">
    <source>
        <dbReference type="EMBL" id="KAK0577279.1"/>
    </source>
</evidence>
<dbReference type="GO" id="GO:0005886">
    <property type="term" value="C:plasma membrane"/>
    <property type="evidence" value="ECO:0007669"/>
    <property type="project" value="UniProtKB-SubCell"/>
</dbReference>
<keyword evidence="12" id="KW-0547">Nucleotide-binding</keyword>
<dbReference type="AlphaFoldDB" id="A0AA39RNN4"/>
<dbReference type="FunFam" id="3.80.10.10:FF:000356">
    <property type="entry name" value="LRR receptor-like serine/threonine-protein kinase"/>
    <property type="match status" value="1"/>
</dbReference>
<dbReference type="PRINTS" id="PR00019">
    <property type="entry name" value="LEURICHRPT"/>
</dbReference>
<dbReference type="Gene3D" id="3.30.200.20">
    <property type="entry name" value="Phosphorylase Kinase, domain 1"/>
    <property type="match status" value="1"/>
</dbReference>
<evidence type="ECO:0000256" key="1">
    <source>
        <dbReference type="ARBA" id="ARBA00004251"/>
    </source>
</evidence>
<keyword evidence="11" id="KW-0677">Repeat</keyword>
<evidence type="ECO:0000256" key="20">
    <source>
        <dbReference type="ARBA" id="ARBA00048679"/>
    </source>
</evidence>
<organism evidence="23 24">
    <name type="scientific">Acer saccharum</name>
    <name type="common">Sugar maple</name>
    <dbReference type="NCBI Taxonomy" id="4024"/>
    <lineage>
        <taxon>Eukaryota</taxon>
        <taxon>Viridiplantae</taxon>
        <taxon>Streptophyta</taxon>
        <taxon>Embryophyta</taxon>
        <taxon>Tracheophyta</taxon>
        <taxon>Spermatophyta</taxon>
        <taxon>Magnoliopsida</taxon>
        <taxon>eudicotyledons</taxon>
        <taxon>Gunneridae</taxon>
        <taxon>Pentapetalae</taxon>
        <taxon>rosids</taxon>
        <taxon>malvids</taxon>
        <taxon>Sapindales</taxon>
        <taxon>Sapindaceae</taxon>
        <taxon>Hippocastanoideae</taxon>
        <taxon>Acereae</taxon>
        <taxon>Acer</taxon>
    </lineage>
</organism>
<evidence type="ECO:0000256" key="17">
    <source>
        <dbReference type="ARBA" id="ARBA00023170"/>
    </source>
</evidence>
<dbReference type="SMART" id="SM00369">
    <property type="entry name" value="LRR_TYP"/>
    <property type="match status" value="11"/>
</dbReference>
<dbReference type="InterPro" id="IPR051716">
    <property type="entry name" value="Plant_RL_S/T_kinase"/>
</dbReference>
<evidence type="ECO:0000256" key="15">
    <source>
        <dbReference type="ARBA" id="ARBA00022989"/>
    </source>
</evidence>
<dbReference type="InterPro" id="IPR003591">
    <property type="entry name" value="Leu-rich_rpt_typical-subtyp"/>
</dbReference>
<evidence type="ECO:0000256" key="14">
    <source>
        <dbReference type="ARBA" id="ARBA00022840"/>
    </source>
</evidence>
<keyword evidence="17" id="KW-0675">Receptor</keyword>
<dbReference type="PROSITE" id="PS00109">
    <property type="entry name" value="PROTEIN_KINASE_TYR"/>
    <property type="match status" value="1"/>
</dbReference>
<dbReference type="Pfam" id="PF07714">
    <property type="entry name" value="PK_Tyr_Ser-Thr"/>
    <property type="match status" value="1"/>
</dbReference>
<evidence type="ECO:0000256" key="18">
    <source>
        <dbReference type="ARBA" id="ARBA00023180"/>
    </source>
</evidence>
<keyword evidence="7" id="KW-0433">Leucine-rich repeat</keyword>
<dbReference type="SUPFAM" id="SSF52058">
    <property type="entry name" value="L domain-like"/>
    <property type="match status" value="1"/>
</dbReference>
<evidence type="ECO:0000256" key="8">
    <source>
        <dbReference type="ARBA" id="ARBA00022679"/>
    </source>
</evidence>
<evidence type="ECO:0000256" key="21">
    <source>
        <dbReference type="SAM" id="Phobius"/>
    </source>
</evidence>
<keyword evidence="10" id="KW-0732">Signal</keyword>
<proteinExistence type="inferred from homology"/>
<reference evidence="23" key="1">
    <citation type="journal article" date="2022" name="Plant J.">
        <title>Strategies of tolerance reflected in two North American maple genomes.</title>
        <authorList>
            <person name="McEvoy S.L."/>
            <person name="Sezen U.U."/>
            <person name="Trouern-Trend A."/>
            <person name="McMahon S.M."/>
            <person name="Schaberg P.G."/>
            <person name="Yang J."/>
            <person name="Wegrzyn J.L."/>
            <person name="Swenson N.G."/>
        </authorList>
    </citation>
    <scope>NUCLEOTIDE SEQUENCE</scope>
    <source>
        <strain evidence="23">NS2018</strain>
    </source>
</reference>
<dbReference type="PROSITE" id="PS51450">
    <property type="entry name" value="LRR"/>
    <property type="match status" value="2"/>
</dbReference>
<evidence type="ECO:0000256" key="5">
    <source>
        <dbReference type="ARBA" id="ARBA00022527"/>
    </source>
</evidence>
<sequence length="1081" mass="119488">MASLERLKVSHNCLSGYFNERNNSLNVNISYNDLQGHVLDNKAFQDALIEALEGNKDLYGNVRELRPCNPSFTSVASASTDEANALLKWKASFANQTQSQLRSWTLLPDNATNSKPSTSPCTWFGISCNSAGSVVKINMTSFGLNGTLHEFSFSLFPNLAKIDLAINSLYGTIPSQIAYLSKLTYLDLSTNQFSGEIPPEICLLTNLQVLHLVQNQLNGSIPNDIGRLRYLEDLALYSNRLHGSIPASLGKLNNLAYLYLYNNSLSGSIPPELGNLNNLLELYIDTNTFTGPIPSTFRNLKKLTVLFAFHNNLSGPIPIEIGNLKSLSSLSFSQNNLSGPIPASLGGLRSLTLLHLYQNQLSGPIPDELGNLISLTDLELSDNQLSGSIPTSLGNLVDLEFLYLRVNKLSGSIPPEFGNLMKLTEMELDTNQFTGYLPQSICRGGLLQRFTVNNNHLEGPIPRSLKNCRSLVRARLEGNQLTGNLAEVFGGVFPNLKFIDLSYNKFHGEISSTWGRCPKLVDLRIAGNNISGRIPPGIGIGTQLQSLDLSSNNLVGEIPKELGKLTSISKLLLGDNQLFGGIPPEFGALTNLEILNLSRNNLSESIPESLGNFMKLHYLNLSSNKFTQEIPAQLGNLPILSQLDLSHNLLRGEIPSQISNMESLEHLNLSHNCLSGFIPKNFNEMNRSLEVDISYNDLQGPVPDNKAFQDAPIQAFAGNKDLCGNVRGLRPCNPLFTRYDHMSRKGHNKLVFLITFPLLGALILLLASIGIYYFLQKRKRDASTENSEELLSISDLDGNILYSDIIKATDNFDDKYCIGKRGYGSVYKTKLPSASIVAVKKLHSLPNGEKTFRKEFLNEIKALTKIRHQSIVKLYGFCSNAQHSFLVYEYLEKGSLAAILNEEEKATELDWSKRLNIIKSVAHALSYMHHDCSPPIVHRDISSKNILLDRDYKAHVSDFGTAKLMKLDCSNWTEVAGTYGYIAPELAYTMKVTEKSDVYSFGVLALEVIKGKHPGDLIPSLSSPLTRENMVLKDVLDQRLPIPPPEVQDEVIQMLNIAITCLHANPQSRPSMNMIASLLSV</sequence>
<evidence type="ECO:0000256" key="7">
    <source>
        <dbReference type="ARBA" id="ARBA00022614"/>
    </source>
</evidence>
<evidence type="ECO:0000259" key="22">
    <source>
        <dbReference type="PROSITE" id="PS50011"/>
    </source>
</evidence>
<comment type="catalytic activity">
    <reaction evidence="20">
        <text>L-seryl-[protein] + ATP = O-phospho-L-seryl-[protein] + ADP + H(+)</text>
        <dbReference type="Rhea" id="RHEA:17989"/>
        <dbReference type="Rhea" id="RHEA-COMP:9863"/>
        <dbReference type="Rhea" id="RHEA-COMP:11604"/>
        <dbReference type="ChEBI" id="CHEBI:15378"/>
        <dbReference type="ChEBI" id="CHEBI:29999"/>
        <dbReference type="ChEBI" id="CHEBI:30616"/>
        <dbReference type="ChEBI" id="CHEBI:83421"/>
        <dbReference type="ChEBI" id="CHEBI:456216"/>
        <dbReference type="EC" id="2.7.11.1"/>
    </reaction>
</comment>
<dbReference type="PANTHER" id="PTHR48053">
    <property type="entry name" value="LEUCINE RICH REPEAT FAMILY PROTEIN, EXPRESSED"/>
    <property type="match status" value="1"/>
</dbReference>
<evidence type="ECO:0000256" key="9">
    <source>
        <dbReference type="ARBA" id="ARBA00022692"/>
    </source>
</evidence>
<comment type="caution">
    <text evidence="23">The sequence shown here is derived from an EMBL/GenBank/DDBJ whole genome shotgun (WGS) entry which is preliminary data.</text>
</comment>
<dbReference type="Gene3D" id="1.10.510.10">
    <property type="entry name" value="Transferase(Phosphotransferase) domain 1"/>
    <property type="match status" value="1"/>
</dbReference>
<dbReference type="InterPro" id="IPR011009">
    <property type="entry name" value="Kinase-like_dom_sf"/>
</dbReference>
<protein>
    <recommendedName>
        <fullName evidence="3">non-specific serine/threonine protein kinase</fullName>
        <ecNumber evidence="3">2.7.11.1</ecNumber>
    </recommendedName>
</protein>
<evidence type="ECO:0000313" key="24">
    <source>
        <dbReference type="Proteomes" id="UP001168877"/>
    </source>
</evidence>
<evidence type="ECO:0000256" key="2">
    <source>
        <dbReference type="ARBA" id="ARBA00009592"/>
    </source>
</evidence>
<evidence type="ECO:0000256" key="10">
    <source>
        <dbReference type="ARBA" id="ARBA00022729"/>
    </source>
</evidence>
<keyword evidence="8" id="KW-0808">Transferase</keyword>
<dbReference type="FunFam" id="1.10.510.10:FF:000445">
    <property type="entry name" value="MDIS1-interacting receptor like kinase 2"/>
    <property type="match status" value="1"/>
</dbReference>
<feature type="transmembrane region" description="Helical" evidence="21">
    <location>
        <begin position="750"/>
        <end position="775"/>
    </location>
</feature>
<dbReference type="PROSITE" id="PS50011">
    <property type="entry name" value="PROTEIN_KINASE_DOM"/>
    <property type="match status" value="1"/>
</dbReference>
<dbReference type="Gene3D" id="3.80.10.10">
    <property type="entry name" value="Ribonuclease Inhibitor"/>
    <property type="match status" value="5"/>
</dbReference>
<dbReference type="FunFam" id="3.80.10.10:FF:000416">
    <property type="entry name" value="Probable leucine-rich repeat receptor-like protein kinase At5g63930"/>
    <property type="match status" value="1"/>
</dbReference>
<keyword evidence="5" id="KW-0723">Serine/threonine-protein kinase</keyword>
<evidence type="ECO:0000256" key="4">
    <source>
        <dbReference type="ARBA" id="ARBA00022475"/>
    </source>
</evidence>
<evidence type="ECO:0000256" key="13">
    <source>
        <dbReference type="ARBA" id="ARBA00022777"/>
    </source>
</evidence>
<gene>
    <name evidence="23" type="ORF">LWI29_030692</name>
</gene>
<reference evidence="23" key="2">
    <citation type="submission" date="2023-06" db="EMBL/GenBank/DDBJ databases">
        <authorList>
            <person name="Swenson N.G."/>
            <person name="Wegrzyn J.L."/>
            <person name="Mcevoy S.L."/>
        </authorList>
    </citation>
    <scope>NUCLEOTIDE SEQUENCE</scope>
    <source>
        <strain evidence="23">NS2018</strain>
        <tissue evidence="23">Leaf</tissue>
    </source>
</reference>
<dbReference type="InterPro" id="IPR001245">
    <property type="entry name" value="Ser-Thr/Tyr_kinase_cat_dom"/>
</dbReference>
<dbReference type="FunFam" id="3.80.10.10:FF:000400">
    <property type="entry name" value="Nuclear pore complex protein NUP107"/>
    <property type="match status" value="1"/>
</dbReference>
<comment type="catalytic activity">
    <reaction evidence="19">
        <text>L-threonyl-[protein] + ATP = O-phospho-L-threonyl-[protein] + ADP + H(+)</text>
        <dbReference type="Rhea" id="RHEA:46608"/>
        <dbReference type="Rhea" id="RHEA-COMP:11060"/>
        <dbReference type="Rhea" id="RHEA-COMP:11605"/>
        <dbReference type="ChEBI" id="CHEBI:15378"/>
        <dbReference type="ChEBI" id="CHEBI:30013"/>
        <dbReference type="ChEBI" id="CHEBI:30616"/>
        <dbReference type="ChEBI" id="CHEBI:61977"/>
        <dbReference type="ChEBI" id="CHEBI:456216"/>
        <dbReference type="EC" id="2.7.11.1"/>
    </reaction>
</comment>
<dbReference type="InterPro" id="IPR001611">
    <property type="entry name" value="Leu-rich_rpt"/>
</dbReference>
<feature type="domain" description="Protein kinase" evidence="22">
    <location>
        <begin position="812"/>
        <end position="1081"/>
    </location>
</feature>
<keyword evidence="4" id="KW-1003">Cell membrane</keyword>
<dbReference type="CDD" id="cd14066">
    <property type="entry name" value="STKc_IRAK"/>
    <property type="match status" value="1"/>
</dbReference>
<dbReference type="Pfam" id="PF00560">
    <property type="entry name" value="LRR_1"/>
    <property type="match status" value="11"/>
</dbReference>
<dbReference type="FunFam" id="3.80.10.10:FF:000177">
    <property type="entry name" value="Leucine-rich repeat receptor-like serine/threonine-protein kinase At1g17230"/>
    <property type="match status" value="1"/>
</dbReference>
<keyword evidence="13" id="KW-0418">Kinase</keyword>
<evidence type="ECO:0000256" key="19">
    <source>
        <dbReference type="ARBA" id="ARBA00047899"/>
    </source>
</evidence>
<evidence type="ECO:0000256" key="12">
    <source>
        <dbReference type="ARBA" id="ARBA00022741"/>
    </source>
</evidence>
<dbReference type="EC" id="2.7.11.1" evidence="3"/>
<dbReference type="Proteomes" id="UP001168877">
    <property type="component" value="Unassembled WGS sequence"/>
</dbReference>
<dbReference type="Pfam" id="PF13855">
    <property type="entry name" value="LRR_8"/>
    <property type="match status" value="1"/>
</dbReference>
<keyword evidence="18" id="KW-0325">Glycoprotein</keyword>
<keyword evidence="9 21" id="KW-0812">Transmembrane</keyword>
<keyword evidence="14" id="KW-0067">ATP-binding</keyword>
<dbReference type="SUPFAM" id="SSF52047">
    <property type="entry name" value="RNI-like"/>
    <property type="match status" value="1"/>
</dbReference>
<evidence type="ECO:0000256" key="11">
    <source>
        <dbReference type="ARBA" id="ARBA00022737"/>
    </source>
</evidence>
<keyword evidence="16 21" id="KW-0472">Membrane</keyword>
<keyword evidence="6" id="KW-0597">Phosphoprotein</keyword>
<name>A0AA39RNN4_ACESA</name>
<dbReference type="GO" id="GO:0004674">
    <property type="term" value="F:protein serine/threonine kinase activity"/>
    <property type="evidence" value="ECO:0007669"/>
    <property type="project" value="UniProtKB-KW"/>
</dbReference>
<keyword evidence="15 21" id="KW-1133">Transmembrane helix</keyword>
<dbReference type="EMBL" id="JAUESC010000386">
    <property type="protein sequence ID" value="KAK0577279.1"/>
    <property type="molecule type" value="Genomic_DNA"/>
</dbReference>
<comment type="similarity">
    <text evidence="2">Belongs to the RLP family.</text>
</comment>
<comment type="subcellular location">
    <subcellularLocation>
        <location evidence="1">Cell membrane</location>
        <topology evidence="1">Single-pass type I membrane protein</topology>
    </subcellularLocation>
</comment>
<dbReference type="InterPro" id="IPR032675">
    <property type="entry name" value="LRR_dom_sf"/>
</dbReference>
<dbReference type="InterPro" id="IPR008266">
    <property type="entry name" value="Tyr_kinase_AS"/>
</dbReference>
<evidence type="ECO:0000256" key="16">
    <source>
        <dbReference type="ARBA" id="ARBA00023136"/>
    </source>
</evidence>